<keyword evidence="2" id="KW-1185">Reference proteome</keyword>
<proteinExistence type="predicted"/>
<evidence type="ECO:0000313" key="1">
    <source>
        <dbReference type="EMBL" id="CAG8831124.1"/>
    </source>
</evidence>
<reference evidence="1 2" key="1">
    <citation type="submission" date="2021-06" db="EMBL/GenBank/DDBJ databases">
        <authorList>
            <person name="Kallberg Y."/>
            <person name="Tangrot J."/>
            <person name="Rosling A."/>
        </authorList>
    </citation>
    <scope>NUCLEOTIDE SEQUENCE [LARGE SCALE GENOMIC DNA]</scope>
    <source>
        <strain evidence="1 2">120-4 pot B 10/14</strain>
    </source>
</reference>
<evidence type="ECO:0000313" key="2">
    <source>
        <dbReference type="Proteomes" id="UP000789901"/>
    </source>
</evidence>
<sequence>MLKEKISQARLYEDLKEDEKIFNMIKDMEFKDKILKNKIENLRLGKINELKKLRQKKEEYFTREINNSKNIHELDDDDESRFTKEIFECDLFTESLKKKYNKIKEFRYSLILKYQSILDQIKKENDVKYFEDGAKFDRVITKINNKELEIDLQTKRKLN</sequence>
<dbReference type="Proteomes" id="UP000789901">
    <property type="component" value="Unassembled WGS sequence"/>
</dbReference>
<comment type="caution">
    <text evidence="1">The sequence shown here is derived from an EMBL/GenBank/DDBJ whole genome shotgun (WGS) entry which is preliminary data.</text>
</comment>
<name>A0ABN7WGJ4_GIGMA</name>
<gene>
    <name evidence="1" type="ORF">GMARGA_LOCUS30566</name>
</gene>
<accession>A0ABN7WGJ4</accession>
<dbReference type="EMBL" id="CAJVQB010043376">
    <property type="protein sequence ID" value="CAG8831124.1"/>
    <property type="molecule type" value="Genomic_DNA"/>
</dbReference>
<organism evidence="1 2">
    <name type="scientific">Gigaspora margarita</name>
    <dbReference type="NCBI Taxonomy" id="4874"/>
    <lineage>
        <taxon>Eukaryota</taxon>
        <taxon>Fungi</taxon>
        <taxon>Fungi incertae sedis</taxon>
        <taxon>Mucoromycota</taxon>
        <taxon>Glomeromycotina</taxon>
        <taxon>Glomeromycetes</taxon>
        <taxon>Diversisporales</taxon>
        <taxon>Gigasporaceae</taxon>
        <taxon>Gigaspora</taxon>
    </lineage>
</organism>
<protein>
    <submittedName>
        <fullName evidence="1">22529_t:CDS:1</fullName>
    </submittedName>
</protein>